<dbReference type="Gene3D" id="3.80.10.10">
    <property type="entry name" value="Ribonuclease Inhibitor"/>
    <property type="match status" value="1"/>
</dbReference>
<comment type="caution">
    <text evidence="3">The sequence shown here is derived from an EMBL/GenBank/DDBJ whole genome shotgun (WGS) entry which is preliminary data.</text>
</comment>
<dbReference type="EMBL" id="DWWO01000005">
    <property type="protein sequence ID" value="HJC33060.1"/>
    <property type="molecule type" value="Genomic_DNA"/>
</dbReference>
<evidence type="ECO:0000313" key="4">
    <source>
        <dbReference type="Proteomes" id="UP000823890"/>
    </source>
</evidence>
<organism evidence="3 4">
    <name type="scientific">Candidatus Mediterraneibacter faecipullorum</name>
    <dbReference type="NCBI Taxonomy" id="2838670"/>
    <lineage>
        <taxon>Bacteria</taxon>
        <taxon>Bacillati</taxon>
        <taxon>Bacillota</taxon>
        <taxon>Clostridia</taxon>
        <taxon>Lachnospirales</taxon>
        <taxon>Lachnospiraceae</taxon>
        <taxon>Mediterraneibacter</taxon>
    </lineage>
</organism>
<gene>
    <name evidence="3" type="ORF">H9758_00520</name>
</gene>
<accession>A0A9D2ST95</accession>
<protein>
    <submittedName>
        <fullName evidence="3">Uncharacterized protein</fullName>
    </submittedName>
</protein>
<reference evidence="3" key="1">
    <citation type="journal article" date="2021" name="PeerJ">
        <title>Extensive microbial diversity within the chicken gut microbiome revealed by metagenomics and culture.</title>
        <authorList>
            <person name="Gilroy R."/>
            <person name="Ravi A."/>
            <person name="Getino M."/>
            <person name="Pursley I."/>
            <person name="Horton D.L."/>
            <person name="Alikhan N.F."/>
            <person name="Baker D."/>
            <person name="Gharbi K."/>
            <person name="Hall N."/>
            <person name="Watson M."/>
            <person name="Adriaenssens E.M."/>
            <person name="Foster-Nyarko E."/>
            <person name="Jarju S."/>
            <person name="Secka A."/>
            <person name="Antonio M."/>
            <person name="Oren A."/>
            <person name="Chaudhuri R.R."/>
            <person name="La Ragione R."/>
            <person name="Hildebrand F."/>
            <person name="Pallen M.J."/>
        </authorList>
    </citation>
    <scope>NUCLEOTIDE SEQUENCE</scope>
    <source>
        <strain evidence="3">ChiW19-954</strain>
    </source>
</reference>
<name>A0A9D2ST95_9FIRM</name>
<evidence type="ECO:0000256" key="2">
    <source>
        <dbReference type="SAM" id="Phobius"/>
    </source>
</evidence>
<sequence length="336" mass="35654">MELYEVLYEERFSAVVLSRITKTILVFLIFCVMAANVHFNNPAAGQSISADTETILPAGAEAEIDAGWSGTALSTVNEMILKPIISVTNEFMIPVVPSVFPAEPEDSTVYMPEAPAATVPEEPEVSVPEGTAPVIPEVPEASVPEEPATSVPEEPAISVPDDPAEQVPPENTGNGSVPGVIDGFLVNESGIIYGISDPDLVVNDGYMEFPTEKCTGIAAGTFSSGLPTVREIFIPANITYIEEGAFSGLANMEWFEMESSGAYYTEEGVLFAEHGTCLLAFPAGRTGNYKVPSHVVRFAAGSFDSAQIEVLDATACILTDVSGIPENISLLVRETP</sequence>
<dbReference type="Proteomes" id="UP000823890">
    <property type="component" value="Unassembled WGS sequence"/>
</dbReference>
<proteinExistence type="predicted"/>
<keyword evidence="2" id="KW-1133">Transmembrane helix</keyword>
<feature type="transmembrane region" description="Helical" evidence="2">
    <location>
        <begin position="20"/>
        <end position="39"/>
    </location>
</feature>
<feature type="region of interest" description="Disordered" evidence="1">
    <location>
        <begin position="140"/>
        <end position="176"/>
    </location>
</feature>
<keyword evidence="2" id="KW-0812">Transmembrane</keyword>
<dbReference type="AlphaFoldDB" id="A0A9D2ST95"/>
<evidence type="ECO:0000256" key="1">
    <source>
        <dbReference type="SAM" id="MobiDB-lite"/>
    </source>
</evidence>
<reference evidence="3" key="2">
    <citation type="submission" date="2021-04" db="EMBL/GenBank/DDBJ databases">
        <authorList>
            <person name="Gilroy R."/>
        </authorList>
    </citation>
    <scope>NUCLEOTIDE SEQUENCE</scope>
    <source>
        <strain evidence="3">ChiW19-954</strain>
    </source>
</reference>
<keyword evidence="2" id="KW-0472">Membrane</keyword>
<evidence type="ECO:0000313" key="3">
    <source>
        <dbReference type="EMBL" id="HJC33060.1"/>
    </source>
</evidence>
<dbReference type="InterPro" id="IPR032675">
    <property type="entry name" value="LRR_dom_sf"/>
</dbReference>